<dbReference type="RefSeq" id="WP_006976944.1">
    <property type="nucleotide sequence ID" value="NZ_ABCS01000165.1"/>
</dbReference>
<sequence length="65" mass="7398">MTDPRQRLANNPFYVLGLRPDCSRAEVEREGQKLLGMLELGMPAASHYRSPVGRYPRSPEQVREA</sequence>
<dbReference type="OrthoDB" id="5516917at2"/>
<evidence type="ECO:0000313" key="1">
    <source>
        <dbReference type="EMBL" id="EDM73885.1"/>
    </source>
</evidence>
<name>A6GJQ8_9BACT</name>
<keyword evidence="2" id="KW-1185">Reference proteome</keyword>
<dbReference type="Proteomes" id="UP000005801">
    <property type="component" value="Unassembled WGS sequence"/>
</dbReference>
<proteinExistence type="predicted"/>
<feature type="non-terminal residue" evidence="1">
    <location>
        <position position="65"/>
    </location>
</feature>
<comment type="caution">
    <text evidence="1">The sequence shown here is derived from an EMBL/GenBank/DDBJ whole genome shotgun (WGS) entry which is preliminary data.</text>
</comment>
<evidence type="ECO:0000313" key="2">
    <source>
        <dbReference type="Proteomes" id="UP000005801"/>
    </source>
</evidence>
<dbReference type="AlphaFoldDB" id="A6GJQ8"/>
<dbReference type="EMBL" id="ABCS01000165">
    <property type="protein sequence ID" value="EDM73885.1"/>
    <property type="molecule type" value="Genomic_DNA"/>
</dbReference>
<reference evidence="1 2" key="1">
    <citation type="submission" date="2007-06" db="EMBL/GenBank/DDBJ databases">
        <authorList>
            <person name="Shimkets L."/>
            <person name="Ferriera S."/>
            <person name="Johnson J."/>
            <person name="Kravitz S."/>
            <person name="Beeson K."/>
            <person name="Sutton G."/>
            <person name="Rogers Y.-H."/>
            <person name="Friedman R."/>
            <person name="Frazier M."/>
            <person name="Venter J.C."/>
        </authorList>
    </citation>
    <scope>NUCLEOTIDE SEQUENCE [LARGE SCALE GENOMIC DNA]</scope>
    <source>
        <strain evidence="1 2">SIR-1</strain>
    </source>
</reference>
<organism evidence="1 2">
    <name type="scientific">Plesiocystis pacifica SIR-1</name>
    <dbReference type="NCBI Taxonomy" id="391625"/>
    <lineage>
        <taxon>Bacteria</taxon>
        <taxon>Pseudomonadati</taxon>
        <taxon>Myxococcota</taxon>
        <taxon>Polyangia</taxon>
        <taxon>Nannocystales</taxon>
        <taxon>Nannocystaceae</taxon>
        <taxon>Plesiocystis</taxon>
    </lineage>
</organism>
<gene>
    <name evidence="1" type="ORF">PPSIR1_00732</name>
</gene>
<accession>A6GJQ8</accession>
<protein>
    <submittedName>
        <fullName evidence="1">Uncharacterized protein</fullName>
    </submittedName>
</protein>